<proteinExistence type="predicted"/>
<protein>
    <submittedName>
        <fullName evidence="1">Uncharacterized protein</fullName>
    </submittedName>
</protein>
<name>A0A8S5T884_9CAUD</name>
<reference evidence="1" key="1">
    <citation type="journal article" date="2021" name="Proc. Natl. Acad. Sci. U.S.A.">
        <title>A Catalog of Tens of Thousands of Viruses from Human Metagenomes Reveals Hidden Associations with Chronic Diseases.</title>
        <authorList>
            <person name="Tisza M.J."/>
            <person name="Buck C.B."/>
        </authorList>
    </citation>
    <scope>NUCLEOTIDE SEQUENCE</scope>
    <source>
        <strain evidence="1">Ct3fB6</strain>
    </source>
</reference>
<accession>A0A8S5T884</accession>
<sequence length="396" mass="45964">MGEDVEKSLYLSYTEILKGLHFIKDAIDFVEQGKDYYVIPLSGQLRAIFVLPHDKNGNLKNYTVGKKGKTRNIPTNIFNLAQKLNCDLEVYTSEYHYKNRDNQYFSHLFDTTIDPTGKNFKRISLRDWMELDIIVCRGYRFKIWEIIKIMADRNGGAHYDGALTRKEMELYKAKNAANYYPLLSLVLTKIGKVLFQIGFKVIRSVFNFQFIMGIALNLPTLTTRKNIATFYSISGFSPLSLSIDEKNMIKLNLENLEGHRYDLDIGENRSDEIIVINLGYEISADMSAILSVYYCNEFIQYRLDTPIFIGRGFLPHFKVYFSDDNIRIGFSTMKLFSRILSPGTCLYHYSEIRKKEDEDIAVVEGKQEMLLLNNHTVDFSNGVSYKPFRDYINDKM</sequence>
<dbReference type="EMBL" id="BK032766">
    <property type="protein sequence ID" value="DAF59235.1"/>
    <property type="molecule type" value="Genomic_DNA"/>
</dbReference>
<evidence type="ECO:0000313" key="1">
    <source>
        <dbReference type="EMBL" id="DAF59235.1"/>
    </source>
</evidence>
<organism evidence="1">
    <name type="scientific">Siphoviridae sp. ct3fB6</name>
    <dbReference type="NCBI Taxonomy" id="2827770"/>
    <lineage>
        <taxon>Viruses</taxon>
        <taxon>Duplodnaviria</taxon>
        <taxon>Heunggongvirae</taxon>
        <taxon>Uroviricota</taxon>
        <taxon>Caudoviricetes</taxon>
    </lineage>
</organism>